<dbReference type="InParanoid" id="A0A059BR72"/>
<gene>
    <name evidence="3" type="ORF">EUGRSUZ_F02373</name>
</gene>
<name>A0A059BR72_EUCGR</name>
<dbReference type="OrthoDB" id="1839683at2759"/>
<dbReference type="SUPFAM" id="SSF49503">
    <property type="entry name" value="Cupredoxins"/>
    <property type="match status" value="1"/>
</dbReference>
<dbReference type="STRING" id="71139.A0A059BR72"/>
<reference evidence="3" key="1">
    <citation type="submission" date="2013-07" db="EMBL/GenBank/DDBJ databases">
        <title>The genome of Eucalyptus grandis.</title>
        <authorList>
            <person name="Schmutz J."/>
            <person name="Hayes R."/>
            <person name="Myburg A."/>
            <person name="Tuskan G."/>
            <person name="Grattapaglia D."/>
            <person name="Rokhsar D.S."/>
        </authorList>
    </citation>
    <scope>NUCLEOTIDE SEQUENCE</scope>
    <source>
        <tissue evidence="3">Leaf extractions</tissue>
    </source>
</reference>
<dbReference type="InterPro" id="IPR008972">
    <property type="entry name" value="Cupredoxin"/>
</dbReference>
<feature type="signal peptide" evidence="1">
    <location>
        <begin position="1"/>
        <end position="23"/>
    </location>
</feature>
<evidence type="ECO:0000256" key="1">
    <source>
        <dbReference type="SAM" id="SignalP"/>
    </source>
</evidence>
<feature type="domain" description="Phytocyanin" evidence="2">
    <location>
        <begin position="24"/>
        <end position="132"/>
    </location>
</feature>
<feature type="chain" id="PRO_5001568913" description="Phytocyanin domain-containing protein" evidence="1">
    <location>
        <begin position="24"/>
        <end position="135"/>
    </location>
</feature>
<proteinExistence type="predicted"/>
<dbReference type="Gene3D" id="2.60.40.420">
    <property type="entry name" value="Cupredoxins - blue copper proteins"/>
    <property type="match status" value="1"/>
</dbReference>
<dbReference type="PANTHER" id="PTHR34052:SF2">
    <property type="entry name" value="PLASTOCYANIN-LIKE DOMAIN PROTEIN"/>
    <property type="match status" value="1"/>
</dbReference>
<dbReference type="eggNOG" id="ENOG502S16H">
    <property type="taxonomic scope" value="Eukaryota"/>
</dbReference>
<dbReference type="PROSITE" id="PS51485">
    <property type="entry name" value="PHYTOCYANIN"/>
    <property type="match status" value="1"/>
</dbReference>
<keyword evidence="1" id="KW-0732">Signal</keyword>
<accession>A0A059BR72</accession>
<evidence type="ECO:0000259" key="2">
    <source>
        <dbReference type="PROSITE" id="PS51485"/>
    </source>
</evidence>
<dbReference type="GO" id="GO:0009055">
    <property type="term" value="F:electron transfer activity"/>
    <property type="evidence" value="ECO:0007669"/>
    <property type="project" value="InterPro"/>
</dbReference>
<dbReference type="KEGG" id="egr:104451868"/>
<evidence type="ECO:0000313" key="3">
    <source>
        <dbReference type="EMBL" id="KCW68773.1"/>
    </source>
</evidence>
<sequence>MARLRYAGIVLMVIATTMAMTEARTIVVGGSENWRFGYNYTNWALKNSPFHINDKLVEVFKFDAPHNMYLLPNLYSYLKCDFRSAKLLAGAPNGVGEGFEAVLNQWRLYYFASSNDKDYSDGLMKFFAMLLPRRQ</sequence>
<dbReference type="Gramene" id="KCW68773">
    <property type="protein sequence ID" value="KCW68773"/>
    <property type="gene ID" value="EUGRSUZ_F02373"/>
</dbReference>
<dbReference type="OMA" id="AFNYTAW"/>
<dbReference type="InterPro" id="IPR003245">
    <property type="entry name" value="Phytocyanin_dom"/>
</dbReference>
<protein>
    <recommendedName>
        <fullName evidence="2">Phytocyanin domain-containing protein</fullName>
    </recommendedName>
</protein>
<organism evidence="3">
    <name type="scientific">Eucalyptus grandis</name>
    <name type="common">Flooded gum</name>
    <dbReference type="NCBI Taxonomy" id="71139"/>
    <lineage>
        <taxon>Eukaryota</taxon>
        <taxon>Viridiplantae</taxon>
        <taxon>Streptophyta</taxon>
        <taxon>Embryophyta</taxon>
        <taxon>Tracheophyta</taxon>
        <taxon>Spermatophyta</taxon>
        <taxon>Magnoliopsida</taxon>
        <taxon>eudicotyledons</taxon>
        <taxon>Gunneridae</taxon>
        <taxon>Pentapetalae</taxon>
        <taxon>rosids</taxon>
        <taxon>malvids</taxon>
        <taxon>Myrtales</taxon>
        <taxon>Myrtaceae</taxon>
        <taxon>Myrtoideae</taxon>
        <taxon>Eucalypteae</taxon>
        <taxon>Eucalyptus</taxon>
    </lineage>
</organism>
<dbReference type="AlphaFoldDB" id="A0A059BR72"/>
<dbReference type="PANTHER" id="PTHR34052">
    <property type="entry name" value="GLYCINE-RICH PROTEIN-LIKE"/>
    <property type="match status" value="1"/>
</dbReference>
<dbReference type="EMBL" id="KK198758">
    <property type="protein sequence ID" value="KCW68773.1"/>
    <property type="molecule type" value="Genomic_DNA"/>
</dbReference>